<protein>
    <submittedName>
        <fullName evidence="1">Uncharacterized protein</fullName>
    </submittedName>
</protein>
<keyword evidence="2" id="KW-1185">Reference proteome</keyword>
<name>W1PWR4_AMBTC</name>
<evidence type="ECO:0000313" key="1">
    <source>
        <dbReference type="EMBL" id="ERN11815.1"/>
    </source>
</evidence>
<evidence type="ECO:0000313" key="2">
    <source>
        <dbReference type="Proteomes" id="UP000017836"/>
    </source>
</evidence>
<dbReference type="HOGENOM" id="CLU_1940942_0_0_1"/>
<accession>W1PWR4</accession>
<sequence>LTPMTTMAAWSSMRFTPMVTMSDKGLMRLASMGIVSVGCLMRLASMGPLSAGGLMGGPRPLWWVLVYRVSVWLGMKTDDSNWFPGMNGQMTQTRLMYTSRGLDELQVESSFENIAAPRFHQAPGASQVIK</sequence>
<organism evidence="1 2">
    <name type="scientific">Amborella trichopoda</name>
    <dbReference type="NCBI Taxonomy" id="13333"/>
    <lineage>
        <taxon>Eukaryota</taxon>
        <taxon>Viridiplantae</taxon>
        <taxon>Streptophyta</taxon>
        <taxon>Embryophyta</taxon>
        <taxon>Tracheophyta</taxon>
        <taxon>Spermatophyta</taxon>
        <taxon>Magnoliopsida</taxon>
        <taxon>Amborellales</taxon>
        <taxon>Amborellaceae</taxon>
        <taxon>Amborella</taxon>
    </lineage>
</organism>
<gene>
    <name evidence="1" type="ORF">AMTR_s00020p00014330</name>
</gene>
<dbReference type="EMBL" id="KI392664">
    <property type="protein sequence ID" value="ERN11815.1"/>
    <property type="molecule type" value="Genomic_DNA"/>
</dbReference>
<proteinExistence type="predicted"/>
<feature type="non-terminal residue" evidence="1">
    <location>
        <position position="1"/>
    </location>
</feature>
<dbReference type="AlphaFoldDB" id="W1PWR4"/>
<dbReference type="Proteomes" id="UP000017836">
    <property type="component" value="Unassembled WGS sequence"/>
</dbReference>
<reference evidence="2" key="1">
    <citation type="journal article" date="2013" name="Science">
        <title>The Amborella genome and the evolution of flowering plants.</title>
        <authorList>
            <consortium name="Amborella Genome Project"/>
        </authorList>
    </citation>
    <scope>NUCLEOTIDE SEQUENCE [LARGE SCALE GENOMIC DNA]</scope>
</reference>